<keyword evidence="6" id="KW-0804">Transcription</keyword>
<evidence type="ECO:0000256" key="6">
    <source>
        <dbReference type="ARBA" id="ARBA00023163"/>
    </source>
</evidence>
<dbReference type="EMBL" id="CABVII010000016">
    <property type="protein sequence ID" value="VVP18360.1"/>
    <property type="molecule type" value="Genomic_DNA"/>
</dbReference>
<keyword evidence="1" id="KW-0547">Nucleotide-binding</keyword>
<dbReference type="GO" id="GO:0006355">
    <property type="term" value="P:regulation of DNA-templated transcription"/>
    <property type="evidence" value="ECO:0007669"/>
    <property type="project" value="InterPro"/>
</dbReference>
<accession>A0A5E7LVS6</accession>
<evidence type="ECO:0000256" key="3">
    <source>
        <dbReference type="ARBA" id="ARBA00023015"/>
    </source>
</evidence>
<protein>
    <submittedName>
        <fullName evidence="8">Anaerobic nitric oxide reductase transcription regulator NorR</fullName>
    </submittedName>
</protein>
<dbReference type="SUPFAM" id="SSF52540">
    <property type="entry name" value="P-loop containing nucleoside triphosphate hydrolases"/>
    <property type="match status" value="1"/>
</dbReference>
<dbReference type="FunFam" id="3.40.50.300:FF:000006">
    <property type="entry name" value="DNA-binding transcriptional regulator NtrC"/>
    <property type="match status" value="1"/>
</dbReference>
<dbReference type="Gene3D" id="3.30.450.20">
    <property type="entry name" value="PAS domain"/>
    <property type="match status" value="1"/>
</dbReference>
<dbReference type="Gene3D" id="3.40.50.300">
    <property type="entry name" value="P-loop containing nucleotide triphosphate hydrolases"/>
    <property type="match status" value="1"/>
</dbReference>
<dbReference type="InterPro" id="IPR025943">
    <property type="entry name" value="Sigma_54_int_dom_ATP-bd_2"/>
</dbReference>
<dbReference type="InterPro" id="IPR029016">
    <property type="entry name" value="GAF-like_dom_sf"/>
</dbReference>
<evidence type="ECO:0000313" key="9">
    <source>
        <dbReference type="Proteomes" id="UP000385207"/>
    </source>
</evidence>
<feature type="domain" description="Sigma-54 factor interaction" evidence="7">
    <location>
        <begin position="354"/>
        <end position="584"/>
    </location>
</feature>
<dbReference type="Gene3D" id="1.10.10.60">
    <property type="entry name" value="Homeodomain-like"/>
    <property type="match status" value="1"/>
</dbReference>
<dbReference type="InterPro" id="IPR025944">
    <property type="entry name" value="Sigma_54_int_dom_CS"/>
</dbReference>
<dbReference type="Pfam" id="PF00158">
    <property type="entry name" value="Sigma54_activat"/>
    <property type="match status" value="1"/>
</dbReference>
<dbReference type="InterPro" id="IPR058031">
    <property type="entry name" value="AAA_lid_NorR"/>
</dbReference>
<dbReference type="InterPro" id="IPR003593">
    <property type="entry name" value="AAA+_ATPase"/>
</dbReference>
<dbReference type="PANTHER" id="PTHR32071">
    <property type="entry name" value="TRANSCRIPTIONAL REGULATORY PROTEIN"/>
    <property type="match status" value="1"/>
</dbReference>
<dbReference type="InterPro" id="IPR003018">
    <property type="entry name" value="GAF"/>
</dbReference>
<dbReference type="Pfam" id="PF25601">
    <property type="entry name" value="AAA_lid_14"/>
    <property type="match status" value="1"/>
</dbReference>
<dbReference type="FunFam" id="1.10.8.60:FF:000014">
    <property type="entry name" value="DNA-binding transcriptional regulator NtrC"/>
    <property type="match status" value="1"/>
</dbReference>
<dbReference type="GO" id="GO:0043565">
    <property type="term" value="F:sequence-specific DNA binding"/>
    <property type="evidence" value="ECO:0007669"/>
    <property type="project" value="InterPro"/>
</dbReference>
<dbReference type="Gene3D" id="1.10.8.60">
    <property type="match status" value="1"/>
</dbReference>
<dbReference type="InterPro" id="IPR002197">
    <property type="entry name" value="HTH_Fis"/>
</dbReference>
<dbReference type="CDD" id="cd00130">
    <property type="entry name" value="PAS"/>
    <property type="match status" value="1"/>
</dbReference>
<evidence type="ECO:0000313" key="8">
    <source>
        <dbReference type="EMBL" id="VVP18360.1"/>
    </source>
</evidence>
<dbReference type="PROSITE" id="PS50045">
    <property type="entry name" value="SIGMA54_INTERACT_4"/>
    <property type="match status" value="1"/>
</dbReference>
<dbReference type="SUPFAM" id="SSF55781">
    <property type="entry name" value="GAF domain-like"/>
    <property type="match status" value="1"/>
</dbReference>
<dbReference type="CDD" id="cd00009">
    <property type="entry name" value="AAA"/>
    <property type="match status" value="1"/>
</dbReference>
<dbReference type="PRINTS" id="PR01590">
    <property type="entry name" value="HTHFIS"/>
</dbReference>
<dbReference type="Proteomes" id="UP000385207">
    <property type="component" value="Unassembled WGS sequence"/>
</dbReference>
<evidence type="ECO:0000259" key="7">
    <source>
        <dbReference type="PROSITE" id="PS50045"/>
    </source>
</evidence>
<keyword evidence="2" id="KW-0067">ATP-binding</keyword>
<sequence length="674" mass="73514">MMVSPQLMAFSEQDLDYITALGPASLNEGPIAELDEAWLACLNGRRDRPCGVRQLIWDSWVRSVSAGLDPDDGQYRFVAPAVLAATLAANRVLIAAAAEVMRGLLAYNPRGHINLTDADGTTLYFCGLDLTPVGSRLLESVQGTNCTGLALAEDRLVYVLAEENFGSGLRRRRMHCAAAPIRDAQGRTLAMLTLTAEPGWFHFHTLGTVQAAAEAVARQMALQALLEEQQTVLEVLNEGLVVLDERGCIKALNRYARQLFRVGRDLLGSPFQRLGQSELTDEMLRRGGEGQQYEGIRDLECTFELHDRSQLACLVSVCALEQGGRIVSLRENRRIREITRRLIGTQASYTFETIQGSSRAIQDALHLGRIASRSDSTTLILGESGTGKELFAQAIHNASERCSGPFVAVNCGAIPRDLVQSELFGHVEGAFTGSARGGSAGKFELADGGTIFLDEIGDMAFDAQVSLLRVLQEGEVTRVGAKKSQQVDVRIIAATHRNLSQAVAEGAFREDLYYRLNVLNLTVPPLRMRREDIPLLARHFLGRCARSLRKSVQGISPQALEILAAYGWPGNVRELENTIERATNLATTALIQPEDLPLEIKQRLRPSAPGSLPAPQAAPDLGTHEMNAIIAALTDTRGNIRLAARQLNVSRGGLYNKMTRFGLSADAFRAGPER</sequence>
<name>A0A5E7LVS6_PSEFL</name>
<evidence type="ECO:0000256" key="1">
    <source>
        <dbReference type="ARBA" id="ARBA00022741"/>
    </source>
</evidence>
<dbReference type="SUPFAM" id="SSF55785">
    <property type="entry name" value="PYP-like sensor domain (PAS domain)"/>
    <property type="match status" value="1"/>
</dbReference>
<dbReference type="InterPro" id="IPR009057">
    <property type="entry name" value="Homeodomain-like_sf"/>
</dbReference>
<keyword evidence="3" id="KW-0805">Transcription regulation</keyword>
<gene>
    <name evidence="8" type="primary">norR_2</name>
    <name evidence="8" type="ORF">PS862_03724</name>
</gene>
<keyword evidence="5" id="KW-0010">Activator</keyword>
<dbReference type="PROSITE" id="PS00688">
    <property type="entry name" value="SIGMA54_INTERACT_3"/>
    <property type="match status" value="1"/>
</dbReference>
<dbReference type="InterPro" id="IPR027417">
    <property type="entry name" value="P-loop_NTPase"/>
</dbReference>
<dbReference type="InterPro" id="IPR000014">
    <property type="entry name" value="PAS"/>
</dbReference>
<evidence type="ECO:0000256" key="4">
    <source>
        <dbReference type="ARBA" id="ARBA00023125"/>
    </source>
</evidence>
<evidence type="ECO:0000256" key="5">
    <source>
        <dbReference type="ARBA" id="ARBA00023159"/>
    </source>
</evidence>
<dbReference type="Gene3D" id="3.30.450.40">
    <property type="match status" value="1"/>
</dbReference>
<dbReference type="SMART" id="SM00382">
    <property type="entry name" value="AAA"/>
    <property type="match status" value="1"/>
</dbReference>
<evidence type="ECO:0000256" key="2">
    <source>
        <dbReference type="ARBA" id="ARBA00022840"/>
    </source>
</evidence>
<dbReference type="PROSITE" id="PS00676">
    <property type="entry name" value="SIGMA54_INTERACT_2"/>
    <property type="match status" value="1"/>
</dbReference>
<dbReference type="Pfam" id="PF02954">
    <property type="entry name" value="HTH_8"/>
    <property type="match status" value="1"/>
</dbReference>
<dbReference type="InterPro" id="IPR035965">
    <property type="entry name" value="PAS-like_dom_sf"/>
</dbReference>
<dbReference type="InterPro" id="IPR002078">
    <property type="entry name" value="Sigma_54_int"/>
</dbReference>
<dbReference type="SUPFAM" id="SSF46689">
    <property type="entry name" value="Homeodomain-like"/>
    <property type="match status" value="1"/>
</dbReference>
<dbReference type="GO" id="GO:0005524">
    <property type="term" value="F:ATP binding"/>
    <property type="evidence" value="ECO:0007669"/>
    <property type="project" value="UniProtKB-KW"/>
</dbReference>
<keyword evidence="4" id="KW-0238">DNA-binding</keyword>
<proteinExistence type="predicted"/>
<dbReference type="AlphaFoldDB" id="A0A5E7LVS6"/>
<dbReference type="Pfam" id="PF01590">
    <property type="entry name" value="GAF"/>
    <property type="match status" value="1"/>
</dbReference>
<reference evidence="8 9" key="1">
    <citation type="submission" date="2019-09" db="EMBL/GenBank/DDBJ databases">
        <authorList>
            <person name="Chandra G."/>
            <person name="Truman W A."/>
        </authorList>
    </citation>
    <scope>NUCLEOTIDE SEQUENCE [LARGE SCALE GENOMIC DNA]</scope>
    <source>
        <strain evidence="8">PS862</strain>
    </source>
</reference>
<organism evidence="8 9">
    <name type="scientific">Pseudomonas fluorescens</name>
    <dbReference type="NCBI Taxonomy" id="294"/>
    <lineage>
        <taxon>Bacteria</taxon>
        <taxon>Pseudomonadati</taxon>
        <taxon>Pseudomonadota</taxon>
        <taxon>Gammaproteobacteria</taxon>
        <taxon>Pseudomonadales</taxon>
        <taxon>Pseudomonadaceae</taxon>
        <taxon>Pseudomonas</taxon>
    </lineage>
</organism>